<evidence type="ECO:0000313" key="4">
    <source>
        <dbReference type="Proteomes" id="UP001215598"/>
    </source>
</evidence>
<dbReference type="PANTHER" id="PTHR12537">
    <property type="entry name" value="RNA BINDING PROTEIN PUMILIO-RELATED"/>
    <property type="match status" value="1"/>
</dbReference>
<feature type="compositionally biased region" description="Basic and acidic residues" evidence="2">
    <location>
        <begin position="1"/>
        <end position="10"/>
    </location>
</feature>
<dbReference type="GO" id="GO:0003730">
    <property type="term" value="F:mRNA 3'-UTR binding"/>
    <property type="evidence" value="ECO:0007669"/>
    <property type="project" value="TreeGrafter"/>
</dbReference>
<accession>A0AAD7M6M2</accession>
<keyword evidence="1" id="KW-0677">Repeat</keyword>
<dbReference type="GO" id="GO:0010608">
    <property type="term" value="P:post-transcriptional regulation of gene expression"/>
    <property type="evidence" value="ECO:0007669"/>
    <property type="project" value="TreeGrafter"/>
</dbReference>
<protein>
    <submittedName>
        <fullName evidence="3">Armadillo-type protein</fullName>
    </submittedName>
</protein>
<organism evidence="3 4">
    <name type="scientific">Mycena metata</name>
    <dbReference type="NCBI Taxonomy" id="1033252"/>
    <lineage>
        <taxon>Eukaryota</taxon>
        <taxon>Fungi</taxon>
        <taxon>Dikarya</taxon>
        <taxon>Basidiomycota</taxon>
        <taxon>Agaricomycotina</taxon>
        <taxon>Agaricomycetes</taxon>
        <taxon>Agaricomycetidae</taxon>
        <taxon>Agaricales</taxon>
        <taxon>Marasmiineae</taxon>
        <taxon>Mycenaceae</taxon>
        <taxon>Mycena</taxon>
    </lineage>
</organism>
<dbReference type="GO" id="GO:0005737">
    <property type="term" value="C:cytoplasm"/>
    <property type="evidence" value="ECO:0007669"/>
    <property type="project" value="TreeGrafter"/>
</dbReference>
<dbReference type="PANTHER" id="PTHR12537:SF48">
    <property type="entry name" value="MEIOTIC COILED-COIL PROTEIN 2"/>
    <property type="match status" value="1"/>
</dbReference>
<dbReference type="InterPro" id="IPR001313">
    <property type="entry name" value="Pumilio_RNA-bd_rpt"/>
</dbReference>
<comment type="caution">
    <text evidence="3">The sequence shown here is derived from an EMBL/GenBank/DDBJ whole genome shotgun (WGS) entry which is preliminary data.</text>
</comment>
<evidence type="ECO:0000313" key="3">
    <source>
        <dbReference type="EMBL" id="KAJ7703824.1"/>
    </source>
</evidence>
<dbReference type="EMBL" id="JARKIB010000496">
    <property type="protein sequence ID" value="KAJ7703824.1"/>
    <property type="molecule type" value="Genomic_DNA"/>
</dbReference>
<evidence type="ECO:0000256" key="2">
    <source>
        <dbReference type="SAM" id="MobiDB-lite"/>
    </source>
</evidence>
<dbReference type="AlphaFoldDB" id="A0AAD7M6M2"/>
<dbReference type="InterPro" id="IPR011989">
    <property type="entry name" value="ARM-like"/>
</dbReference>
<gene>
    <name evidence="3" type="ORF">B0H16DRAFT_1668374</name>
</gene>
<name>A0AAD7M6M2_9AGAR</name>
<feature type="region of interest" description="Disordered" evidence="2">
    <location>
        <begin position="1"/>
        <end position="32"/>
    </location>
</feature>
<dbReference type="Pfam" id="PF00806">
    <property type="entry name" value="PUF"/>
    <property type="match status" value="5"/>
</dbReference>
<sequence length="355" mass="39592">MNVRETRSRSQSETISLQSANHGHPPHSSPALADQQSSIFLHHKLKVASPEERARIIDAICARGEEMIMHRNWTVQRCLEGTTGPEERRQIVACMRYVVFLPPATVDFATNCYGYHVLHKALNCKEEVYILIVPELPRGDPATTLVNEHASHVWTPPILHSSSHLLMDAGSDPSSLRVNESLNDKWAALAYHETGSLVVQNAFENPEESAEDVIGVALFVEFAKNQWGSYCIQHARVGEARSEKHRQMALERPLTGLLDKSTLTTFQKGGKETLDRVVQLICEPAKGPARLAMTVDLALSLMGSQLIASVLPTADKDRRAALYDCIRGHVVTLGGCKTGSKVIWLFDRMRAYYRY</sequence>
<dbReference type="SUPFAM" id="SSF48371">
    <property type="entry name" value="ARM repeat"/>
    <property type="match status" value="1"/>
</dbReference>
<reference evidence="3" key="1">
    <citation type="submission" date="2023-03" db="EMBL/GenBank/DDBJ databases">
        <title>Massive genome expansion in bonnet fungi (Mycena s.s.) driven by repeated elements and novel gene families across ecological guilds.</title>
        <authorList>
            <consortium name="Lawrence Berkeley National Laboratory"/>
            <person name="Harder C.B."/>
            <person name="Miyauchi S."/>
            <person name="Viragh M."/>
            <person name="Kuo A."/>
            <person name="Thoen E."/>
            <person name="Andreopoulos B."/>
            <person name="Lu D."/>
            <person name="Skrede I."/>
            <person name="Drula E."/>
            <person name="Henrissat B."/>
            <person name="Morin E."/>
            <person name="Kohler A."/>
            <person name="Barry K."/>
            <person name="LaButti K."/>
            <person name="Morin E."/>
            <person name="Salamov A."/>
            <person name="Lipzen A."/>
            <person name="Mereny Z."/>
            <person name="Hegedus B."/>
            <person name="Baldrian P."/>
            <person name="Stursova M."/>
            <person name="Weitz H."/>
            <person name="Taylor A."/>
            <person name="Grigoriev I.V."/>
            <person name="Nagy L.G."/>
            <person name="Martin F."/>
            <person name="Kauserud H."/>
        </authorList>
    </citation>
    <scope>NUCLEOTIDE SEQUENCE</scope>
    <source>
        <strain evidence="3">CBHHK182m</strain>
    </source>
</reference>
<dbReference type="Gene3D" id="1.25.10.10">
    <property type="entry name" value="Leucine-rich Repeat Variant"/>
    <property type="match status" value="1"/>
</dbReference>
<feature type="compositionally biased region" description="Polar residues" evidence="2">
    <location>
        <begin position="11"/>
        <end position="21"/>
    </location>
</feature>
<evidence type="ECO:0000256" key="1">
    <source>
        <dbReference type="ARBA" id="ARBA00022737"/>
    </source>
</evidence>
<dbReference type="InterPro" id="IPR016024">
    <property type="entry name" value="ARM-type_fold"/>
</dbReference>
<proteinExistence type="predicted"/>
<dbReference type="Proteomes" id="UP001215598">
    <property type="component" value="Unassembled WGS sequence"/>
</dbReference>
<keyword evidence="4" id="KW-1185">Reference proteome</keyword>